<name>A0A6A6QDE9_9PEZI</name>
<keyword evidence="3" id="KW-1185">Reference proteome</keyword>
<evidence type="ECO:0000313" key="2">
    <source>
        <dbReference type="EMBL" id="KAF2490302.1"/>
    </source>
</evidence>
<gene>
    <name evidence="2" type="ORF">BU16DRAFT_621941</name>
</gene>
<reference evidence="2" key="1">
    <citation type="journal article" date="2020" name="Stud. Mycol.">
        <title>101 Dothideomycetes genomes: a test case for predicting lifestyles and emergence of pathogens.</title>
        <authorList>
            <person name="Haridas S."/>
            <person name="Albert R."/>
            <person name="Binder M."/>
            <person name="Bloem J."/>
            <person name="Labutti K."/>
            <person name="Salamov A."/>
            <person name="Andreopoulos B."/>
            <person name="Baker S."/>
            <person name="Barry K."/>
            <person name="Bills G."/>
            <person name="Bluhm B."/>
            <person name="Cannon C."/>
            <person name="Castanera R."/>
            <person name="Culley D."/>
            <person name="Daum C."/>
            <person name="Ezra D."/>
            <person name="Gonzalez J."/>
            <person name="Henrissat B."/>
            <person name="Kuo A."/>
            <person name="Liang C."/>
            <person name="Lipzen A."/>
            <person name="Lutzoni F."/>
            <person name="Magnuson J."/>
            <person name="Mondo S."/>
            <person name="Nolan M."/>
            <person name="Ohm R."/>
            <person name="Pangilinan J."/>
            <person name="Park H.-J."/>
            <person name="Ramirez L."/>
            <person name="Alfaro M."/>
            <person name="Sun H."/>
            <person name="Tritt A."/>
            <person name="Yoshinaga Y."/>
            <person name="Zwiers L.-H."/>
            <person name="Turgeon B."/>
            <person name="Goodwin S."/>
            <person name="Spatafora J."/>
            <person name="Crous P."/>
            <person name="Grigoriev I."/>
        </authorList>
    </citation>
    <scope>NUCLEOTIDE SEQUENCE</scope>
    <source>
        <strain evidence="2">CBS 269.34</strain>
    </source>
</reference>
<evidence type="ECO:0000313" key="3">
    <source>
        <dbReference type="Proteomes" id="UP000799750"/>
    </source>
</evidence>
<dbReference type="EMBL" id="MU004197">
    <property type="protein sequence ID" value="KAF2490302.1"/>
    <property type="molecule type" value="Genomic_DNA"/>
</dbReference>
<feature type="coiled-coil region" evidence="1">
    <location>
        <begin position="83"/>
        <end position="146"/>
    </location>
</feature>
<dbReference type="Proteomes" id="UP000799750">
    <property type="component" value="Unassembled WGS sequence"/>
</dbReference>
<accession>A0A6A6QDE9</accession>
<sequence length="284" mass="32359">MLYPTSHCVACNGMHYLVEVNEQLRLHSLLGTNNLEPSERQEILLVLRDLTLAKNCEQAIAARQIDFQANEIKRWEEKDECLSEALEGVEEILEEEISILQQKLSAVQLEKAAEKAQMQAEEARMRATLEAQIAYLQSKLDTAEREVTIHRVAAEKAHISEARLVRVREDMSAELTVLREHVRSQAIMRTPFSQPLALRSAVTAGRKLVCTPCYTLNKDCDGEANCSECSKSKMKCKFRRCRRYREQMLGRKPNGCVSSNCNNVHEERGYGFDDAIREDAEKKS</sequence>
<dbReference type="AlphaFoldDB" id="A0A6A6QDE9"/>
<proteinExistence type="predicted"/>
<protein>
    <recommendedName>
        <fullName evidence="4">Zn(2)-C6 fungal-type domain-containing protein</fullName>
    </recommendedName>
</protein>
<evidence type="ECO:0000256" key="1">
    <source>
        <dbReference type="SAM" id="Coils"/>
    </source>
</evidence>
<evidence type="ECO:0008006" key="4">
    <source>
        <dbReference type="Google" id="ProtNLM"/>
    </source>
</evidence>
<organism evidence="2 3">
    <name type="scientific">Lophium mytilinum</name>
    <dbReference type="NCBI Taxonomy" id="390894"/>
    <lineage>
        <taxon>Eukaryota</taxon>
        <taxon>Fungi</taxon>
        <taxon>Dikarya</taxon>
        <taxon>Ascomycota</taxon>
        <taxon>Pezizomycotina</taxon>
        <taxon>Dothideomycetes</taxon>
        <taxon>Pleosporomycetidae</taxon>
        <taxon>Mytilinidiales</taxon>
        <taxon>Mytilinidiaceae</taxon>
        <taxon>Lophium</taxon>
    </lineage>
</organism>
<keyword evidence="1" id="KW-0175">Coiled coil</keyword>